<keyword evidence="2" id="KW-1185">Reference proteome</keyword>
<comment type="caution">
    <text evidence="1">The sequence shown here is derived from an EMBL/GenBank/DDBJ whole genome shotgun (WGS) entry which is preliminary data.</text>
</comment>
<proteinExistence type="predicted"/>
<name>A0ACB8RPL5_9AGAM</name>
<protein>
    <submittedName>
        <fullName evidence="1">Uncharacterized protein</fullName>
    </submittedName>
</protein>
<evidence type="ECO:0000313" key="2">
    <source>
        <dbReference type="Proteomes" id="UP000814033"/>
    </source>
</evidence>
<sequence>MPTKQSLLSRFPFSSAPAAGSAARKPAHVLSKTASAVVRALKKLGPRRGRKTALLDDFEVLDMPEDVADADDLATLPTYESIVFAPVSSELTICLRAPALSDVQVVIVEPVFAAAVEVEVEVKVEVMDECLPAYEPTSVLPYAFTRGQVIDIAITPSLVRTVNEVLKEKKRLSFGTLDGEPVADMVAEGLPAPASESALLTHIDDAHTMPQALFEAKIAELTRELEEMCAVSVSSGSVSDGSSAAMADVSVESEDDMNATGSESPSLVCQCKTAPAPVKVYAEMAIQTDEVIPAPSGPPPAPPAPPMPPASQAVMSVSAFIKVRKAAKGGKIMEKIRKESNLGDVIGELHKQFDADGNYIGGLRKVQRVERERAPVPNLRAGLKTTGSKLTAAATSDRDVPDLRAGLKTTGSKSMAATTSDEKASELARMFRKRAAGAASGLHAPLRAEHDDDKLVRELKLALEKRRTRGALPASTSSSSTSSASTPARSLFSSPRTSVCDSPATDVGSPWGSRLRGRAPVAADSPAPQGKRPSAVEAELEVLRSGRTIREDGLSLTALAVVERVKRARQEKEMQREE</sequence>
<reference evidence="1" key="2">
    <citation type="journal article" date="2022" name="New Phytol.">
        <title>Evolutionary transition to the ectomycorrhizal habit in the genomes of a hyperdiverse lineage of mushroom-forming fungi.</title>
        <authorList>
            <person name="Looney B."/>
            <person name="Miyauchi S."/>
            <person name="Morin E."/>
            <person name="Drula E."/>
            <person name="Courty P.E."/>
            <person name="Kohler A."/>
            <person name="Kuo A."/>
            <person name="LaButti K."/>
            <person name="Pangilinan J."/>
            <person name="Lipzen A."/>
            <person name="Riley R."/>
            <person name="Andreopoulos W."/>
            <person name="He G."/>
            <person name="Johnson J."/>
            <person name="Nolan M."/>
            <person name="Tritt A."/>
            <person name="Barry K.W."/>
            <person name="Grigoriev I.V."/>
            <person name="Nagy L.G."/>
            <person name="Hibbett D."/>
            <person name="Henrissat B."/>
            <person name="Matheny P.B."/>
            <person name="Labbe J."/>
            <person name="Martin F.M."/>
        </authorList>
    </citation>
    <scope>NUCLEOTIDE SEQUENCE</scope>
    <source>
        <strain evidence="1">FP105234-sp</strain>
    </source>
</reference>
<organism evidence="1 2">
    <name type="scientific">Auriscalpium vulgare</name>
    <dbReference type="NCBI Taxonomy" id="40419"/>
    <lineage>
        <taxon>Eukaryota</taxon>
        <taxon>Fungi</taxon>
        <taxon>Dikarya</taxon>
        <taxon>Basidiomycota</taxon>
        <taxon>Agaricomycotina</taxon>
        <taxon>Agaricomycetes</taxon>
        <taxon>Russulales</taxon>
        <taxon>Auriscalpiaceae</taxon>
        <taxon>Auriscalpium</taxon>
    </lineage>
</organism>
<gene>
    <name evidence="1" type="ORF">FA95DRAFT_1573486</name>
</gene>
<accession>A0ACB8RPL5</accession>
<dbReference type="Proteomes" id="UP000814033">
    <property type="component" value="Unassembled WGS sequence"/>
</dbReference>
<dbReference type="EMBL" id="MU275938">
    <property type="protein sequence ID" value="KAI0045944.1"/>
    <property type="molecule type" value="Genomic_DNA"/>
</dbReference>
<evidence type="ECO:0000313" key="1">
    <source>
        <dbReference type="EMBL" id="KAI0045944.1"/>
    </source>
</evidence>
<reference evidence="1" key="1">
    <citation type="submission" date="2021-02" db="EMBL/GenBank/DDBJ databases">
        <authorList>
            <consortium name="DOE Joint Genome Institute"/>
            <person name="Ahrendt S."/>
            <person name="Looney B.P."/>
            <person name="Miyauchi S."/>
            <person name="Morin E."/>
            <person name="Drula E."/>
            <person name="Courty P.E."/>
            <person name="Chicoki N."/>
            <person name="Fauchery L."/>
            <person name="Kohler A."/>
            <person name="Kuo A."/>
            <person name="Labutti K."/>
            <person name="Pangilinan J."/>
            <person name="Lipzen A."/>
            <person name="Riley R."/>
            <person name="Andreopoulos W."/>
            <person name="He G."/>
            <person name="Johnson J."/>
            <person name="Barry K.W."/>
            <person name="Grigoriev I.V."/>
            <person name="Nagy L."/>
            <person name="Hibbett D."/>
            <person name="Henrissat B."/>
            <person name="Matheny P.B."/>
            <person name="Labbe J."/>
            <person name="Martin F."/>
        </authorList>
    </citation>
    <scope>NUCLEOTIDE SEQUENCE</scope>
    <source>
        <strain evidence="1">FP105234-sp</strain>
    </source>
</reference>